<dbReference type="Proteomes" id="UP000534783">
    <property type="component" value="Unassembled WGS sequence"/>
</dbReference>
<reference evidence="2 3" key="1">
    <citation type="journal article" date="2020" name="Nature">
        <title>Bacterial chemolithoautotrophy via manganese oxidation.</title>
        <authorList>
            <person name="Yu H."/>
            <person name="Leadbetter J.R."/>
        </authorList>
    </citation>
    <scope>NUCLEOTIDE SEQUENCE [LARGE SCALE GENOMIC DNA]</scope>
    <source>
        <strain evidence="2 3">Mn-1</strain>
    </source>
</reference>
<proteinExistence type="predicted"/>
<dbReference type="Pfam" id="PF13751">
    <property type="entry name" value="DDE_Tnp_1_6"/>
    <property type="match status" value="1"/>
</dbReference>
<dbReference type="PANTHER" id="PTHR33408:SF2">
    <property type="entry name" value="TRANSPOSASE DDE DOMAIN-CONTAINING PROTEIN"/>
    <property type="match status" value="1"/>
</dbReference>
<comment type="caution">
    <text evidence="2">The sequence shown here is derived from an EMBL/GenBank/DDBJ whole genome shotgun (WGS) entry which is preliminary data.</text>
</comment>
<dbReference type="PANTHER" id="PTHR33408">
    <property type="entry name" value="TRANSPOSASE"/>
    <property type="match status" value="1"/>
</dbReference>
<evidence type="ECO:0000313" key="3">
    <source>
        <dbReference type="Proteomes" id="UP000534783"/>
    </source>
</evidence>
<gene>
    <name evidence="2" type="ORF">MNODULE_18800</name>
</gene>
<name>A0A7X6ICV4_9BACT</name>
<dbReference type="EMBL" id="VTOW01000004">
    <property type="protein sequence ID" value="NKE72804.1"/>
    <property type="molecule type" value="Genomic_DNA"/>
</dbReference>
<sequence>MCPAGKRLYRNGGNVLIRGYRAIKFRGRKTDCRGCELREKCLRHPDRSEARQVHFFAGRSNQAPETFTQRMKRKIDTVKGRLIYNRRIGVVEPVFAHIRSTLGLDRFTLRGKRKVNTQWLLYCIVHNLIKVHRYGLQSP</sequence>
<organism evidence="2 3">
    <name type="scientific">Candidatus Manganitrophus noduliformans</name>
    <dbReference type="NCBI Taxonomy" id="2606439"/>
    <lineage>
        <taxon>Bacteria</taxon>
        <taxon>Pseudomonadati</taxon>
        <taxon>Nitrospirota</taxon>
        <taxon>Nitrospiria</taxon>
        <taxon>Candidatus Troglogloeales</taxon>
        <taxon>Candidatus Manganitrophaceae</taxon>
        <taxon>Candidatus Manganitrophus</taxon>
    </lineage>
</organism>
<keyword evidence="3" id="KW-1185">Reference proteome</keyword>
<dbReference type="RefSeq" id="WP_168062937.1">
    <property type="nucleotide sequence ID" value="NZ_VTOW01000004.1"/>
</dbReference>
<dbReference type="InterPro" id="IPR025668">
    <property type="entry name" value="Tnp_DDE_dom"/>
</dbReference>
<dbReference type="AlphaFoldDB" id="A0A7X6ICV4"/>
<evidence type="ECO:0000259" key="1">
    <source>
        <dbReference type="Pfam" id="PF13751"/>
    </source>
</evidence>
<protein>
    <submittedName>
        <fullName evidence="2">Transposase</fullName>
    </submittedName>
</protein>
<accession>A0A7X6ICV4</accession>
<feature type="domain" description="Transposase DDE" evidence="1">
    <location>
        <begin position="1"/>
        <end position="132"/>
    </location>
</feature>
<evidence type="ECO:0000313" key="2">
    <source>
        <dbReference type="EMBL" id="NKE72804.1"/>
    </source>
</evidence>